<dbReference type="PANTHER" id="PTHR44366">
    <property type="entry name" value="UDP-N-ACETYLGLUCOSAMINE--PEPTIDE N-ACETYLGLUCOSAMINYLTRANSFERASE 110 KDA SUBUNIT"/>
    <property type="match status" value="1"/>
</dbReference>
<dbReference type="PROSITE" id="PS50005">
    <property type="entry name" value="TPR"/>
    <property type="match status" value="10"/>
</dbReference>
<feature type="repeat" description="TPR" evidence="3">
    <location>
        <begin position="310"/>
        <end position="343"/>
    </location>
</feature>
<dbReference type="PANTHER" id="PTHR44366:SF1">
    <property type="entry name" value="UDP-N-ACETYLGLUCOSAMINE--PEPTIDE N-ACETYLGLUCOSAMINYLTRANSFERASE 110 KDA SUBUNIT"/>
    <property type="match status" value="1"/>
</dbReference>
<sequence length="688" mass="76718">MTTVSESLFAAIQHYEAGRLAPAEQIYRQILQKQPDNLDALQLLGLTAVRLGKHDLAIECFRKAVKIAPNVPDFPYNLAMVLQQQGQIEEAIACYRQTLNLEPNHPGAYYNLGKALQEQGQLPEATVCYQQATILAPDYAEPYNCLGVVLQQQGLFPEAIACYRQALTIKPNYAEAYSNLGSVLFGQEELEEAIACYRQALALKPDNTLVYGNLGGALHKLYRFAEAIACYQKALAIEPDHPIIYNNLGVTLKEMGELEQAITCYQKALALKPEYTDAYSNLGSALKQQGQIEAAITSYHQALALNPKLPEVYNNLGSALEEGGQSTEAMSCYRQALALNPNLTMAQNNLAHALIFQGEIEKALTYLQPNSQLNPDDRFDRAYLLLLAGDFRRGFAEYESRWQSRETPPRPFSQPLWDGSSLEGRTILLHAEQGLGDTIQFIRYANLVATYGGSIIVESPASLIRLLESISCIDRLIPQDSPLPAFEVHAPLMSLPWILGTTIETVPAEIPYLKAPQSSVRLKVLSDTKLKVGILWASYSKGKTARKRSCPLAHFLELTNIPGIGFYSLQKDIEAGDLNQLNQTTRVQNLSPDLNDFADTAAILMQLDLVITIDTSVAHLAGALGKPVWILLPYDPDWRWMLQREDSPWYPTARLFRQQHPRDWRSVFVRVAEELRALDDAPSIENKN</sequence>
<dbReference type="GO" id="GO:0006493">
    <property type="term" value="P:protein O-linked glycosylation"/>
    <property type="evidence" value="ECO:0007669"/>
    <property type="project" value="InterPro"/>
</dbReference>
<dbReference type="Pfam" id="PF00515">
    <property type="entry name" value="TPR_1"/>
    <property type="match status" value="1"/>
</dbReference>
<dbReference type="GO" id="GO:0097363">
    <property type="term" value="F:protein O-acetylglucosaminyltransferase activity"/>
    <property type="evidence" value="ECO:0007669"/>
    <property type="project" value="TreeGrafter"/>
</dbReference>
<reference evidence="4" key="1">
    <citation type="journal article" date="2015" name="ISME J.">
        <title>Draft Genome Sequence of Streptomyces incarnatus NRRL8089, which Produces the Nucleoside Antibiotic Sinefungin.</title>
        <authorList>
            <person name="Oshima K."/>
            <person name="Hattori M."/>
            <person name="Shimizu H."/>
            <person name="Fukuda K."/>
            <person name="Nemoto M."/>
            <person name="Inagaki K."/>
            <person name="Tamura T."/>
        </authorList>
    </citation>
    <scope>NUCLEOTIDE SEQUENCE</scope>
    <source>
        <strain evidence="4">FACHB-1375</strain>
    </source>
</reference>
<dbReference type="SUPFAM" id="SSF48452">
    <property type="entry name" value="TPR-like"/>
    <property type="match status" value="1"/>
</dbReference>
<dbReference type="RefSeq" id="WP_190465813.1">
    <property type="nucleotide sequence ID" value="NZ_JACJPW010000042.1"/>
</dbReference>
<feature type="repeat" description="TPR" evidence="3">
    <location>
        <begin position="38"/>
        <end position="71"/>
    </location>
</feature>
<dbReference type="EMBL" id="JACJPW010000042">
    <property type="protein sequence ID" value="MBD2182769.1"/>
    <property type="molecule type" value="Genomic_DNA"/>
</dbReference>
<dbReference type="SUPFAM" id="SSF48439">
    <property type="entry name" value="Protein prenylyltransferase"/>
    <property type="match status" value="1"/>
</dbReference>
<feature type="repeat" description="TPR" evidence="3">
    <location>
        <begin position="344"/>
        <end position="377"/>
    </location>
</feature>
<dbReference type="InterPro" id="IPR019734">
    <property type="entry name" value="TPR_rpt"/>
</dbReference>
<gene>
    <name evidence="4" type="ORF">H6G03_17150</name>
</gene>
<feature type="repeat" description="TPR" evidence="3">
    <location>
        <begin position="72"/>
        <end position="105"/>
    </location>
</feature>
<dbReference type="SUPFAM" id="SSF53756">
    <property type="entry name" value="UDP-Glycosyltransferase/glycogen phosphorylase"/>
    <property type="match status" value="1"/>
</dbReference>
<dbReference type="InterPro" id="IPR013105">
    <property type="entry name" value="TPR_2"/>
</dbReference>
<dbReference type="Gene3D" id="3.40.50.2000">
    <property type="entry name" value="Glycogen Phosphorylase B"/>
    <property type="match status" value="1"/>
</dbReference>
<dbReference type="Pfam" id="PF13424">
    <property type="entry name" value="TPR_12"/>
    <property type="match status" value="1"/>
</dbReference>
<evidence type="ECO:0000256" key="1">
    <source>
        <dbReference type="ARBA" id="ARBA00022737"/>
    </source>
</evidence>
<dbReference type="PROSITE" id="PS50293">
    <property type="entry name" value="TPR_REGION"/>
    <property type="match status" value="4"/>
</dbReference>
<protein>
    <submittedName>
        <fullName evidence="4">Tetratricopeptide repeat protein</fullName>
    </submittedName>
</protein>
<dbReference type="Gene3D" id="1.25.40.10">
    <property type="entry name" value="Tetratricopeptide repeat domain"/>
    <property type="match status" value="5"/>
</dbReference>
<feature type="repeat" description="TPR" evidence="3">
    <location>
        <begin position="140"/>
        <end position="173"/>
    </location>
</feature>
<feature type="repeat" description="TPR" evidence="3">
    <location>
        <begin position="242"/>
        <end position="275"/>
    </location>
</feature>
<evidence type="ECO:0000256" key="3">
    <source>
        <dbReference type="PROSITE-ProRule" id="PRU00339"/>
    </source>
</evidence>
<dbReference type="Proteomes" id="UP000641646">
    <property type="component" value="Unassembled WGS sequence"/>
</dbReference>
<accession>A0A926ZHM0</accession>
<name>A0A926ZHM0_9CYAN</name>
<dbReference type="InterPro" id="IPR011990">
    <property type="entry name" value="TPR-like_helical_dom_sf"/>
</dbReference>
<dbReference type="AlphaFoldDB" id="A0A926ZHM0"/>
<evidence type="ECO:0000313" key="5">
    <source>
        <dbReference type="Proteomes" id="UP000641646"/>
    </source>
</evidence>
<keyword evidence="2 3" id="KW-0802">TPR repeat</keyword>
<evidence type="ECO:0000256" key="2">
    <source>
        <dbReference type="ARBA" id="ARBA00022803"/>
    </source>
</evidence>
<dbReference type="Pfam" id="PF13432">
    <property type="entry name" value="TPR_16"/>
    <property type="match status" value="1"/>
</dbReference>
<comment type="caution">
    <text evidence="4">The sequence shown here is derived from an EMBL/GenBank/DDBJ whole genome shotgun (WGS) entry which is preliminary data.</text>
</comment>
<feature type="repeat" description="TPR" evidence="3">
    <location>
        <begin position="106"/>
        <end position="139"/>
    </location>
</feature>
<feature type="repeat" description="TPR" evidence="3">
    <location>
        <begin position="208"/>
        <end position="241"/>
    </location>
</feature>
<dbReference type="InterPro" id="IPR037919">
    <property type="entry name" value="OGT"/>
</dbReference>
<dbReference type="Pfam" id="PF13414">
    <property type="entry name" value="TPR_11"/>
    <property type="match status" value="2"/>
</dbReference>
<feature type="repeat" description="TPR" evidence="3">
    <location>
        <begin position="174"/>
        <end position="207"/>
    </location>
</feature>
<dbReference type="InterPro" id="IPR002201">
    <property type="entry name" value="Glyco_trans_9"/>
</dbReference>
<proteinExistence type="predicted"/>
<reference evidence="4" key="2">
    <citation type="submission" date="2020-08" db="EMBL/GenBank/DDBJ databases">
        <authorList>
            <person name="Chen M."/>
            <person name="Teng W."/>
            <person name="Zhao L."/>
            <person name="Hu C."/>
            <person name="Zhou Y."/>
            <person name="Han B."/>
            <person name="Song L."/>
            <person name="Shu W."/>
        </authorList>
    </citation>
    <scope>NUCLEOTIDE SEQUENCE</scope>
    <source>
        <strain evidence="4">FACHB-1375</strain>
    </source>
</reference>
<keyword evidence="5" id="KW-1185">Reference proteome</keyword>
<dbReference type="Pfam" id="PF07719">
    <property type="entry name" value="TPR_2"/>
    <property type="match status" value="1"/>
</dbReference>
<dbReference type="Pfam" id="PF01075">
    <property type="entry name" value="Glyco_transf_9"/>
    <property type="match status" value="1"/>
</dbReference>
<dbReference type="SMART" id="SM00028">
    <property type="entry name" value="TPR"/>
    <property type="match status" value="11"/>
</dbReference>
<keyword evidence="1" id="KW-0677">Repeat</keyword>
<organism evidence="4 5">
    <name type="scientific">Aerosakkonema funiforme FACHB-1375</name>
    <dbReference type="NCBI Taxonomy" id="2949571"/>
    <lineage>
        <taxon>Bacteria</taxon>
        <taxon>Bacillati</taxon>
        <taxon>Cyanobacteriota</taxon>
        <taxon>Cyanophyceae</taxon>
        <taxon>Oscillatoriophycideae</taxon>
        <taxon>Aerosakkonematales</taxon>
        <taxon>Aerosakkonemataceae</taxon>
        <taxon>Aerosakkonema</taxon>
    </lineage>
</organism>
<feature type="repeat" description="TPR" evidence="3">
    <location>
        <begin position="276"/>
        <end position="309"/>
    </location>
</feature>
<evidence type="ECO:0000313" key="4">
    <source>
        <dbReference type="EMBL" id="MBD2182769.1"/>
    </source>
</evidence>